<evidence type="ECO:0008006" key="4">
    <source>
        <dbReference type="Google" id="ProtNLM"/>
    </source>
</evidence>
<dbReference type="SUPFAM" id="SSF53300">
    <property type="entry name" value="vWA-like"/>
    <property type="match status" value="1"/>
</dbReference>
<sequence>MANSTIIYIILSGIIALLLALFQYVYQSKQTKTNIVLAGLRFVTIFSILLLLVNPKLESETFYNEKPNLVIAIDDSNSIQFLNQSENVQQIIQSLKTNTKLNEKFNIDFYKFSDALTRNDSLEFNTKQTNISKALKDLDAIYRTTVAPTVLITDGNQTFGNDYQYMAKRYKQPIYPIVLGDTTQHADLKIAQLNVNKYAFYKNKFPIEVILVYNGEEPIVSEFKISAGNATLYSEKITFSKTNNSKIIQTTLTANQIGVFTYQAAIQPIANEKNTANNKKNFAIEVIDEQTNIAIISNLLHPDLGALKKSIETNEQRTVSILKPNDFLSKADEFQLAILYQPNVQFKAVFDKLNTANLNRFVISGTQTNWQFLNSVSANYQHDKVFQTENYLPVLNTNYSEFIMPDVAFESYPPLKGSFGNINMKVPFQTLLYKQIGSIATNKPLLVSFESQTRREAILLGENIWKWRAQSYLNHSDFKNFDDFIGKIVQYLASKKRRERLSLSYESFNDGNTSVILQAQYFNKNYEFDNRETLTMTVVNEESKESKTIPLVLKNNNYEVDLSSLPASEYKFTVTANPSNISKSGTFTILDYNIEQQFTNADITKLQQVGNSTGGGVFFQDQLATLNQNLLTDNRYATIERSTKKTVSLIDWKYLLGLVILALSAEWFYRKYKGLI</sequence>
<name>A0A1I5AY52_9FLAO</name>
<proteinExistence type="predicted"/>
<reference evidence="3" key="1">
    <citation type="submission" date="2016-10" db="EMBL/GenBank/DDBJ databases">
        <authorList>
            <person name="Varghese N."/>
            <person name="Submissions S."/>
        </authorList>
    </citation>
    <scope>NUCLEOTIDE SEQUENCE [LARGE SCALE GENOMIC DNA]</scope>
    <source>
        <strain evidence="3">DSM 23925</strain>
    </source>
</reference>
<dbReference type="PANTHER" id="PTHR37947">
    <property type="entry name" value="BLL2462 PROTEIN"/>
    <property type="match status" value="1"/>
</dbReference>
<dbReference type="EMBL" id="FOVN01000002">
    <property type="protein sequence ID" value="SFN67374.1"/>
    <property type="molecule type" value="Genomic_DNA"/>
</dbReference>
<gene>
    <name evidence="2" type="ORF">SAMN04487989_102361</name>
</gene>
<evidence type="ECO:0000256" key="1">
    <source>
        <dbReference type="SAM" id="Phobius"/>
    </source>
</evidence>
<keyword evidence="1" id="KW-1133">Transmembrane helix</keyword>
<keyword evidence="3" id="KW-1185">Reference proteome</keyword>
<dbReference type="Proteomes" id="UP000198705">
    <property type="component" value="Unassembled WGS sequence"/>
</dbReference>
<feature type="transmembrane region" description="Helical" evidence="1">
    <location>
        <begin position="33"/>
        <end position="53"/>
    </location>
</feature>
<evidence type="ECO:0000313" key="3">
    <source>
        <dbReference type="Proteomes" id="UP000198705"/>
    </source>
</evidence>
<protein>
    <recommendedName>
        <fullName evidence="4">VWA domain-containing protein</fullName>
    </recommendedName>
</protein>
<dbReference type="AlphaFoldDB" id="A0A1I5AY52"/>
<dbReference type="RefSeq" id="WP_092207240.1">
    <property type="nucleotide sequence ID" value="NZ_FOVN01000002.1"/>
</dbReference>
<dbReference type="STRING" id="649333.SAMN04487989_102361"/>
<keyword evidence="1" id="KW-0812">Transmembrane</keyword>
<dbReference type="PANTHER" id="PTHR37947:SF1">
    <property type="entry name" value="BLL2462 PROTEIN"/>
    <property type="match status" value="1"/>
</dbReference>
<dbReference type="InterPro" id="IPR036465">
    <property type="entry name" value="vWFA_dom_sf"/>
</dbReference>
<dbReference type="OrthoDB" id="9763076at2"/>
<feature type="transmembrane region" description="Helical" evidence="1">
    <location>
        <begin position="6"/>
        <end position="26"/>
    </location>
</feature>
<organism evidence="2 3">
    <name type="scientific">Bizionia echini</name>
    <dbReference type="NCBI Taxonomy" id="649333"/>
    <lineage>
        <taxon>Bacteria</taxon>
        <taxon>Pseudomonadati</taxon>
        <taxon>Bacteroidota</taxon>
        <taxon>Flavobacteriia</taxon>
        <taxon>Flavobacteriales</taxon>
        <taxon>Flavobacteriaceae</taxon>
        <taxon>Bizionia</taxon>
    </lineage>
</organism>
<evidence type="ECO:0000313" key="2">
    <source>
        <dbReference type="EMBL" id="SFN67374.1"/>
    </source>
</evidence>
<keyword evidence="1" id="KW-0472">Membrane</keyword>
<accession>A0A1I5AY52</accession>